<evidence type="ECO:0000313" key="1">
    <source>
        <dbReference type="Proteomes" id="UP000095286"/>
    </source>
</evidence>
<dbReference type="WBParaSite" id="RSKR_0000870600.1">
    <property type="protein sequence ID" value="RSKR_0000870600.1"/>
    <property type="gene ID" value="RSKR_0000870600"/>
</dbReference>
<name>A0AC35U9Q8_9BILA</name>
<dbReference type="Proteomes" id="UP000095286">
    <property type="component" value="Unplaced"/>
</dbReference>
<sequence>MNPYDLDESDPNYTKIRRPTFKDTTYSSAVYKLHITAIALRHRWAISYGVGRSEGNFWESDWTAFGRLAPTMGCTTLPPVHNYAHGKGNSHRIAENNAAKSLFEIIEPYGKGINFEANYKSEVINIAAFLFDRIKEAIPRYEFESIQTGKETKIVATCFVMDYKVSLEGSSRVKLHRQVAKKMYEYLMVQYQKKLDRIELLTLQRGWLKSEEYYVRFYDEHIAKLIKIIYSLTIPTFNEKIEFTFTTYTFKLEGQDKELTSATQGIGPGDCIRQRKIVIAIQVGSLLELFEPDERDITFY</sequence>
<evidence type="ECO:0000313" key="2">
    <source>
        <dbReference type="WBParaSite" id="RSKR_0000870600.1"/>
    </source>
</evidence>
<reference evidence="2" key="1">
    <citation type="submission" date="2016-11" db="UniProtKB">
        <authorList>
            <consortium name="WormBaseParasite"/>
        </authorList>
    </citation>
    <scope>IDENTIFICATION</scope>
    <source>
        <strain evidence="2">KR3021</strain>
    </source>
</reference>
<accession>A0AC35U9Q8</accession>
<proteinExistence type="predicted"/>
<organism evidence="1 2">
    <name type="scientific">Rhabditophanes sp. KR3021</name>
    <dbReference type="NCBI Taxonomy" id="114890"/>
    <lineage>
        <taxon>Eukaryota</taxon>
        <taxon>Metazoa</taxon>
        <taxon>Ecdysozoa</taxon>
        <taxon>Nematoda</taxon>
        <taxon>Chromadorea</taxon>
        <taxon>Rhabditida</taxon>
        <taxon>Tylenchina</taxon>
        <taxon>Panagrolaimomorpha</taxon>
        <taxon>Strongyloidoidea</taxon>
        <taxon>Alloionematidae</taxon>
        <taxon>Rhabditophanes</taxon>
    </lineage>
</organism>
<protein>
    <submittedName>
        <fullName evidence="2">DUF3800 domain-containing protein</fullName>
    </submittedName>
</protein>